<accession>A0A914QLX9</accession>
<organism evidence="1 2">
    <name type="scientific">Panagrolaimus davidi</name>
    <dbReference type="NCBI Taxonomy" id="227884"/>
    <lineage>
        <taxon>Eukaryota</taxon>
        <taxon>Metazoa</taxon>
        <taxon>Ecdysozoa</taxon>
        <taxon>Nematoda</taxon>
        <taxon>Chromadorea</taxon>
        <taxon>Rhabditida</taxon>
        <taxon>Tylenchina</taxon>
        <taxon>Panagrolaimomorpha</taxon>
        <taxon>Panagrolaimoidea</taxon>
        <taxon>Panagrolaimidae</taxon>
        <taxon>Panagrolaimus</taxon>
    </lineage>
</organism>
<dbReference type="Proteomes" id="UP000887578">
    <property type="component" value="Unplaced"/>
</dbReference>
<keyword evidence="1" id="KW-1185">Reference proteome</keyword>
<dbReference type="PANTHER" id="PTHR45774">
    <property type="entry name" value="BTB/POZ DOMAIN-CONTAINING"/>
    <property type="match status" value="1"/>
</dbReference>
<sequence length="320" mass="37452">MTHHSQLCDKRFELFKSQDQETGYFDHIYAHKFMLVAVSEVFKRKNIFIICKLNNENIFSMVDLSEFYQVKEFQQKCDEFLSKKEYTKENILVCFETLSHYSLPKVEKTLFKTMKETGINLVEADGFMETSKEIVMKIVSFEDRFVSEEKLFAKIFEWAENQVNKKKEAGESYEESLNLKDAIKSEMIGILPFIRFKKMSLKFLHTFVVKNGFLFSYDELSEILENANPYVKVKITNSHGKSIIGLLSSTFDAIEDIKYLRNRSCITSKISDSPEWVQRREQQIRNPSVSSRIKKRDGVEWYLYGCTGGIGAVRNSYENI</sequence>
<dbReference type="Gene3D" id="1.25.40.420">
    <property type="match status" value="1"/>
</dbReference>
<dbReference type="WBParaSite" id="PDA_v2.g460.t1">
    <property type="protein sequence ID" value="PDA_v2.g460.t1"/>
    <property type="gene ID" value="PDA_v2.g460"/>
</dbReference>
<name>A0A914QLX9_9BILA</name>
<evidence type="ECO:0000313" key="1">
    <source>
        <dbReference type="Proteomes" id="UP000887578"/>
    </source>
</evidence>
<dbReference type="AlphaFoldDB" id="A0A914QLX9"/>
<evidence type="ECO:0000313" key="2">
    <source>
        <dbReference type="WBParaSite" id="PDA_v2.g460.t1"/>
    </source>
</evidence>
<protein>
    <submittedName>
        <fullName evidence="2">BACK domain-containing protein</fullName>
    </submittedName>
</protein>
<dbReference type="PANTHER" id="PTHR45774:SF3">
    <property type="entry name" value="BTB (POZ) DOMAIN-CONTAINING 2B-RELATED"/>
    <property type="match status" value="1"/>
</dbReference>
<proteinExistence type="predicted"/>
<reference evidence="2" key="1">
    <citation type="submission" date="2022-11" db="UniProtKB">
        <authorList>
            <consortium name="WormBaseParasite"/>
        </authorList>
    </citation>
    <scope>IDENTIFICATION</scope>
</reference>